<feature type="chain" id="PRO_5005294226" description="endo-polygalacturonase" evidence="13">
    <location>
        <begin position="21"/>
        <end position="416"/>
    </location>
</feature>
<keyword evidence="7 12" id="KW-0378">Hydrolase</keyword>
<keyword evidence="5" id="KW-0964">Secreted</keyword>
<evidence type="ECO:0000256" key="4">
    <source>
        <dbReference type="ARBA" id="ARBA00022512"/>
    </source>
</evidence>
<dbReference type="InterPro" id="IPR006626">
    <property type="entry name" value="PbH1"/>
</dbReference>
<evidence type="ECO:0000256" key="7">
    <source>
        <dbReference type="ARBA" id="ARBA00022801"/>
    </source>
</evidence>
<dbReference type="OMA" id="FKPGANY"/>
<dbReference type="SUPFAM" id="SSF51126">
    <property type="entry name" value="Pectin lyase-like"/>
    <property type="match status" value="1"/>
</dbReference>
<dbReference type="PANTHER" id="PTHR31375">
    <property type="match status" value="1"/>
</dbReference>
<dbReference type="EMBL" id="KQ090447">
    <property type="protein sequence ID" value="KMS95636.1"/>
    <property type="molecule type" value="Genomic_DNA"/>
</dbReference>
<organism evidence="14 15">
    <name type="scientific">Beta vulgaris subsp. vulgaris</name>
    <name type="common">Beet</name>
    <dbReference type="NCBI Taxonomy" id="3555"/>
    <lineage>
        <taxon>Eukaryota</taxon>
        <taxon>Viridiplantae</taxon>
        <taxon>Streptophyta</taxon>
        <taxon>Embryophyta</taxon>
        <taxon>Tracheophyta</taxon>
        <taxon>Spermatophyta</taxon>
        <taxon>Magnoliopsida</taxon>
        <taxon>eudicotyledons</taxon>
        <taxon>Gunneridae</taxon>
        <taxon>Pentapetalae</taxon>
        <taxon>Caryophyllales</taxon>
        <taxon>Chenopodiaceae</taxon>
        <taxon>Betoideae</taxon>
        <taxon>Beta</taxon>
    </lineage>
</organism>
<evidence type="ECO:0000256" key="10">
    <source>
        <dbReference type="ARBA" id="ARBA00034074"/>
    </source>
</evidence>
<evidence type="ECO:0000256" key="3">
    <source>
        <dbReference type="ARBA" id="ARBA00012736"/>
    </source>
</evidence>
<keyword evidence="8 12" id="KW-0326">Glycosidase</keyword>
<dbReference type="FunFam" id="2.160.20.10:FF:000028">
    <property type="entry name" value="Polygalacturonase QRT2"/>
    <property type="match status" value="1"/>
</dbReference>
<evidence type="ECO:0000256" key="6">
    <source>
        <dbReference type="ARBA" id="ARBA00022729"/>
    </source>
</evidence>
<dbReference type="Proteomes" id="UP000035740">
    <property type="component" value="Unassembled WGS sequence"/>
</dbReference>
<dbReference type="KEGG" id="bvg:104884159"/>
<keyword evidence="4" id="KW-0134">Cell wall</keyword>
<evidence type="ECO:0000256" key="9">
    <source>
        <dbReference type="ARBA" id="ARBA00023316"/>
    </source>
</evidence>
<evidence type="ECO:0000313" key="14">
    <source>
        <dbReference type="EMBL" id="KMS95636.1"/>
    </source>
</evidence>
<sequence length="416" mass="44977">MALQVHKFVFLLIIVGLSYSSLLCCGRNIHGYTDDPIIIRRGLRAVNQKTFNVDDYGAQGDGSADDTKAFEKAWKEACSSSGAVFLVPGNKNYVLKPITFSGPCNSPINIQISGNILAWEDRSAYDSRHWLVFKKINNIRVQGGGVIDGNGKIWWQNSCKVDKTKPCKSAPTALVFNDCENLVVNNLNIQNAQQMHLSFNGCNLVKASGLTITSPEDSPNTDGIHITSTKNIQVTSSSIGTGDDCISIETGSQSVRAMDITCGPGHGISIGSLGDKESKAHVSDITVNGANLTKTTNGVRIKTWQGGSGVASNIIFQNIHFSDVKNPIIIDQQYCDQDTPCKKQASAVQIRNVLYQNITGTSVSKNAVVFDCSETHPCQGITMQNVEIESSEGDETAQARCDNVKLSKIEDVSPHC</sequence>
<comment type="catalytic activity">
    <reaction evidence="10">
        <text>(1,4-alpha-D-galacturonosyl)n+m + H2O = (1,4-alpha-D-galacturonosyl)n + (1,4-alpha-D-galacturonosyl)m.</text>
        <dbReference type="EC" id="3.2.1.15"/>
    </reaction>
</comment>
<dbReference type="InterPro" id="IPR012334">
    <property type="entry name" value="Pectin_lyas_fold"/>
</dbReference>
<keyword evidence="6 13" id="KW-0732">Signal</keyword>
<dbReference type="GO" id="GO:0004650">
    <property type="term" value="F:polygalacturonase activity"/>
    <property type="evidence" value="ECO:0007669"/>
    <property type="project" value="UniProtKB-EC"/>
</dbReference>
<dbReference type="InterPro" id="IPR011050">
    <property type="entry name" value="Pectin_lyase_fold/virulence"/>
</dbReference>
<keyword evidence="15" id="KW-1185">Reference proteome</keyword>
<evidence type="ECO:0000256" key="2">
    <source>
        <dbReference type="ARBA" id="ARBA00008834"/>
    </source>
</evidence>
<proteinExistence type="inferred from homology"/>
<name>A0A0J8B3S4_BETVV</name>
<dbReference type="GO" id="GO:0010047">
    <property type="term" value="P:fruit dehiscence"/>
    <property type="evidence" value="ECO:0007669"/>
    <property type="project" value="UniProtKB-ARBA"/>
</dbReference>
<dbReference type="EC" id="3.2.1.15" evidence="3"/>
<comment type="subcellular location">
    <subcellularLocation>
        <location evidence="1">Secreted</location>
        <location evidence="1">Cell wall</location>
    </subcellularLocation>
</comment>
<protein>
    <recommendedName>
        <fullName evidence="3">endo-polygalacturonase</fullName>
        <ecNumber evidence="3">3.2.1.15</ecNumber>
    </recommendedName>
</protein>
<dbReference type="PROSITE" id="PS00502">
    <property type="entry name" value="POLYGALACTURONASE"/>
    <property type="match status" value="1"/>
</dbReference>
<evidence type="ECO:0000256" key="13">
    <source>
        <dbReference type="SAM" id="SignalP"/>
    </source>
</evidence>
<dbReference type="GO" id="GO:0009901">
    <property type="term" value="P:anther dehiscence"/>
    <property type="evidence" value="ECO:0007669"/>
    <property type="project" value="UniProtKB-ARBA"/>
</dbReference>
<dbReference type="GO" id="GO:0005975">
    <property type="term" value="P:carbohydrate metabolic process"/>
    <property type="evidence" value="ECO:0007669"/>
    <property type="project" value="InterPro"/>
</dbReference>
<dbReference type="InterPro" id="IPR000743">
    <property type="entry name" value="Glyco_hydro_28"/>
</dbReference>
<evidence type="ECO:0000256" key="8">
    <source>
        <dbReference type="ARBA" id="ARBA00023295"/>
    </source>
</evidence>
<evidence type="ECO:0000256" key="1">
    <source>
        <dbReference type="ARBA" id="ARBA00004191"/>
    </source>
</evidence>
<evidence type="ECO:0000313" key="15">
    <source>
        <dbReference type="Proteomes" id="UP000035740"/>
    </source>
</evidence>
<dbReference type="Pfam" id="PF00295">
    <property type="entry name" value="Glyco_hydro_28"/>
    <property type="match status" value="1"/>
</dbReference>
<gene>
    <name evidence="14" type="ORF">BVRB_006470</name>
</gene>
<evidence type="ECO:0000256" key="5">
    <source>
        <dbReference type="ARBA" id="ARBA00022525"/>
    </source>
</evidence>
<dbReference type="AlphaFoldDB" id="A0A0J8B3S4"/>
<dbReference type="SMART" id="SM00710">
    <property type="entry name" value="PbH1"/>
    <property type="match status" value="5"/>
</dbReference>
<dbReference type="Gene3D" id="2.160.20.10">
    <property type="entry name" value="Single-stranded right-handed beta-helix, Pectin lyase-like"/>
    <property type="match status" value="1"/>
</dbReference>
<dbReference type="OrthoDB" id="187139at2759"/>
<accession>A0A0J8B3S4</accession>
<reference evidence="14 15" key="1">
    <citation type="journal article" date="2014" name="Nature">
        <title>The genome of the recently domesticated crop plant sugar beet (Beta vulgaris).</title>
        <authorList>
            <person name="Dohm J.C."/>
            <person name="Minoche A.E."/>
            <person name="Holtgrawe D."/>
            <person name="Capella-Gutierrez S."/>
            <person name="Zakrzewski F."/>
            <person name="Tafer H."/>
            <person name="Rupp O."/>
            <person name="Sorensen T.R."/>
            <person name="Stracke R."/>
            <person name="Reinhardt R."/>
            <person name="Goesmann A."/>
            <person name="Kraft T."/>
            <person name="Schulz B."/>
            <person name="Stadler P.F."/>
            <person name="Schmidt T."/>
            <person name="Gabaldon T."/>
            <person name="Lehrach H."/>
            <person name="Weisshaar B."/>
            <person name="Himmelbauer H."/>
        </authorList>
    </citation>
    <scope>NUCLEOTIDE SEQUENCE [LARGE SCALE GENOMIC DNA]</scope>
    <source>
        <tissue evidence="14">Taproot</tissue>
    </source>
</reference>
<feature type="active site" evidence="11">
    <location>
        <position position="266"/>
    </location>
</feature>
<keyword evidence="9" id="KW-0961">Cell wall biogenesis/degradation</keyword>
<dbReference type="eggNOG" id="ENOG502QRJW">
    <property type="taxonomic scope" value="Eukaryota"/>
</dbReference>
<dbReference type="Gramene" id="KMS95636">
    <property type="protein sequence ID" value="KMS95636"/>
    <property type="gene ID" value="BVRB_006470"/>
</dbReference>
<comment type="similarity">
    <text evidence="2 12">Belongs to the glycosyl hydrolase 28 family.</text>
</comment>
<feature type="signal peptide" evidence="13">
    <location>
        <begin position="1"/>
        <end position="20"/>
    </location>
</feature>
<evidence type="ECO:0000256" key="11">
    <source>
        <dbReference type="PROSITE-ProRule" id="PRU10052"/>
    </source>
</evidence>
<evidence type="ECO:0000256" key="12">
    <source>
        <dbReference type="RuleBase" id="RU361169"/>
    </source>
</evidence>
<dbReference type="GO" id="GO:0009830">
    <property type="term" value="P:cell wall modification involved in abscission"/>
    <property type="evidence" value="ECO:0007669"/>
    <property type="project" value="UniProtKB-ARBA"/>
</dbReference>